<protein>
    <submittedName>
        <fullName evidence="4">CG16762</fullName>
    </submittedName>
</protein>
<evidence type="ECO:0000313" key="4">
    <source>
        <dbReference type="EMBL" id="ALC42955.1"/>
    </source>
</evidence>
<sequence length="256" mass="27966">PSAQQIKMLTSVKVFTLLLAVIAAAKAVNIRPLPPYVGLPTQDGLTRLFFNSKVTRRDPRVSVACFAGYIGESNLIAEQYSGAYSGCLQQAQDARRGIDNDFLHTRHKIELSARSVCASLTYCSRVNGTLDSFNCHAAAGSNNTISTYSISGNASEAATLLQERYRLIDLHHEQCIHKAERSYVESTASNYNYLQACLDARIKPKPIPTTTSSTTTTTTSTTTTTEAPTTPEPEPSTTENPSILEDQFKQLLNLLN</sequence>
<feature type="domain" description="Protein TsetseEP" evidence="3">
    <location>
        <begin position="62"/>
        <end position="181"/>
    </location>
</feature>
<evidence type="ECO:0000313" key="5">
    <source>
        <dbReference type="Proteomes" id="UP000494163"/>
    </source>
</evidence>
<dbReference type="EMBL" id="CP012525">
    <property type="protein sequence ID" value="ALC42955.1"/>
    <property type="molecule type" value="Genomic_DNA"/>
</dbReference>
<dbReference type="OMA" id="CLDGRAK"/>
<name>A0A0M4EMG9_DROBS</name>
<evidence type="ECO:0000259" key="3">
    <source>
        <dbReference type="Pfam" id="PF05267"/>
    </source>
</evidence>
<dbReference type="Proteomes" id="UP000494163">
    <property type="component" value="Chromosome 3L"/>
</dbReference>
<proteinExistence type="predicted"/>
<dbReference type="Pfam" id="PF05267">
    <property type="entry name" value="DUF725"/>
    <property type="match status" value="1"/>
</dbReference>
<dbReference type="OrthoDB" id="8025893at2759"/>
<dbReference type="InterPro" id="IPR007931">
    <property type="entry name" value="TsetseEP"/>
</dbReference>
<reference evidence="4 5" key="1">
    <citation type="submission" date="2015-08" db="EMBL/GenBank/DDBJ databases">
        <title>Ancestral chromatin configuration constrains chromatin evolution on differentiating sex chromosomes in Drosophila.</title>
        <authorList>
            <person name="Zhou Q."/>
            <person name="Bachtrog D."/>
        </authorList>
    </citation>
    <scope>NUCLEOTIDE SEQUENCE [LARGE SCALE GENOMIC DNA]</scope>
    <source>
        <tissue evidence="4">Whole larvae</tissue>
    </source>
</reference>
<organism evidence="4 5">
    <name type="scientific">Drosophila busckii</name>
    <name type="common">Fruit fly</name>
    <dbReference type="NCBI Taxonomy" id="30019"/>
    <lineage>
        <taxon>Eukaryota</taxon>
        <taxon>Metazoa</taxon>
        <taxon>Ecdysozoa</taxon>
        <taxon>Arthropoda</taxon>
        <taxon>Hexapoda</taxon>
        <taxon>Insecta</taxon>
        <taxon>Pterygota</taxon>
        <taxon>Neoptera</taxon>
        <taxon>Endopterygota</taxon>
        <taxon>Diptera</taxon>
        <taxon>Brachycera</taxon>
        <taxon>Muscomorpha</taxon>
        <taxon>Ephydroidea</taxon>
        <taxon>Drosophilidae</taxon>
        <taxon>Drosophila</taxon>
    </lineage>
</organism>
<feature type="non-terminal residue" evidence="4">
    <location>
        <position position="1"/>
    </location>
</feature>
<feature type="region of interest" description="Disordered" evidence="1">
    <location>
        <begin position="205"/>
        <end position="242"/>
    </location>
</feature>
<evidence type="ECO:0000256" key="1">
    <source>
        <dbReference type="SAM" id="MobiDB-lite"/>
    </source>
</evidence>
<feature type="compositionally biased region" description="Low complexity" evidence="1">
    <location>
        <begin position="208"/>
        <end position="239"/>
    </location>
</feature>
<feature type="chain" id="PRO_5005793402" evidence="2">
    <location>
        <begin position="28"/>
        <end position="256"/>
    </location>
</feature>
<dbReference type="AlphaFoldDB" id="A0A0M4EMG9"/>
<accession>A0A0M4EMG9</accession>
<feature type="signal peptide" evidence="2">
    <location>
        <begin position="1"/>
        <end position="27"/>
    </location>
</feature>
<evidence type="ECO:0000256" key="2">
    <source>
        <dbReference type="SAM" id="SignalP"/>
    </source>
</evidence>
<keyword evidence="2" id="KW-0732">Signal</keyword>
<keyword evidence="5" id="KW-1185">Reference proteome</keyword>
<gene>
    <name evidence="4" type="ORF">Dbus_chr3Lg121</name>
</gene>